<comment type="caution">
    <text evidence="2">The sequence shown here is derived from an EMBL/GenBank/DDBJ whole genome shotgun (WGS) entry which is preliminary data.</text>
</comment>
<dbReference type="EMBL" id="CAKXAJ010025807">
    <property type="protein sequence ID" value="CAH2244131.1"/>
    <property type="molecule type" value="Genomic_DNA"/>
</dbReference>
<feature type="region of interest" description="Disordered" evidence="1">
    <location>
        <begin position="50"/>
        <end position="82"/>
    </location>
</feature>
<dbReference type="AlphaFoldDB" id="A0A8S4S3Y3"/>
<evidence type="ECO:0000313" key="2">
    <source>
        <dbReference type="EMBL" id="CAH2244131.1"/>
    </source>
</evidence>
<evidence type="ECO:0000313" key="3">
    <source>
        <dbReference type="Proteomes" id="UP000838756"/>
    </source>
</evidence>
<keyword evidence="3" id="KW-1185">Reference proteome</keyword>
<reference evidence="2" key="1">
    <citation type="submission" date="2022-03" db="EMBL/GenBank/DDBJ databases">
        <authorList>
            <person name="Lindestad O."/>
        </authorList>
    </citation>
    <scope>NUCLEOTIDE SEQUENCE</scope>
</reference>
<sequence length="114" mass="12673">MDMQLKSLHQVKTNKVRSAMFIKARKARSCSCQSRGNQLVAVVNFPSDGDNTIGSPCQGRSERGERAAGRRSTRSKHAVTQSFLTRRRERCCRASTSALSRYVSYIETSLTGNS</sequence>
<accession>A0A8S4S3Y3</accession>
<name>A0A8S4S3Y3_9NEOP</name>
<protein>
    <submittedName>
        <fullName evidence="2">Jg23438 protein</fullName>
    </submittedName>
</protein>
<gene>
    <name evidence="2" type="primary">jg23438</name>
    <name evidence="2" type="ORF">PAEG_LOCUS20120</name>
</gene>
<organism evidence="2 3">
    <name type="scientific">Pararge aegeria aegeria</name>
    <dbReference type="NCBI Taxonomy" id="348720"/>
    <lineage>
        <taxon>Eukaryota</taxon>
        <taxon>Metazoa</taxon>
        <taxon>Ecdysozoa</taxon>
        <taxon>Arthropoda</taxon>
        <taxon>Hexapoda</taxon>
        <taxon>Insecta</taxon>
        <taxon>Pterygota</taxon>
        <taxon>Neoptera</taxon>
        <taxon>Endopterygota</taxon>
        <taxon>Lepidoptera</taxon>
        <taxon>Glossata</taxon>
        <taxon>Ditrysia</taxon>
        <taxon>Papilionoidea</taxon>
        <taxon>Nymphalidae</taxon>
        <taxon>Satyrinae</taxon>
        <taxon>Satyrini</taxon>
        <taxon>Parargina</taxon>
        <taxon>Pararge</taxon>
    </lineage>
</organism>
<dbReference type="Proteomes" id="UP000838756">
    <property type="component" value="Unassembled WGS sequence"/>
</dbReference>
<proteinExistence type="predicted"/>
<evidence type="ECO:0000256" key="1">
    <source>
        <dbReference type="SAM" id="MobiDB-lite"/>
    </source>
</evidence>
<dbReference type="OrthoDB" id="7428977at2759"/>